<gene>
    <name evidence="2" type="ORF">OBBRIDRAFT_890798</name>
</gene>
<reference evidence="2 3" key="1">
    <citation type="submission" date="2016-07" db="EMBL/GenBank/DDBJ databases">
        <title>Draft genome of the white-rot fungus Obba rivulosa 3A-2.</title>
        <authorList>
            <consortium name="DOE Joint Genome Institute"/>
            <person name="Miettinen O."/>
            <person name="Riley R."/>
            <person name="Acob R."/>
            <person name="Barry K."/>
            <person name="Cullen D."/>
            <person name="De Vries R."/>
            <person name="Hainaut M."/>
            <person name="Hatakka A."/>
            <person name="Henrissat B."/>
            <person name="Hilden K."/>
            <person name="Kuo R."/>
            <person name="Labutti K."/>
            <person name="Lipzen A."/>
            <person name="Makela M.R."/>
            <person name="Sandor L."/>
            <person name="Spatafora J.W."/>
            <person name="Grigoriev I.V."/>
            <person name="Hibbett D.S."/>
        </authorList>
    </citation>
    <scope>NUCLEOTIDE SEQUENCE [LARGE SCALE GENOMIC DNA]</scope>
    <source>
        <strain evidence="2 3">3A-2</strain>
    </source>
</reference>
<evidence type="ECO:0000313" key="3">
    <source>
        <dbReference type="Proteomes" id="UP000250043"/>
    </source>
</evidence>
<dbReference type="OrthoDB" id="10651556at2759"/>
<feature type="compositionally biased region" description="Low complexity" evidence="1">
    <location>
        <begin position="510"/>
        <end position="540"/>
    </location>
</feature>
<accession>A0A8E2AV70</accession>
<organism evidence="2 3">
    <name type="scientific">Obba rivulosa</name>
    <dbReference type="NCBI Taxonomy" id="1052685"/>
    <lineage>
        <taxon>Eukaryota</taxon>
        <taxon>Fungi</taxon>
        <taxon>Dikarya</taxon>
        <taxon>Basidiomycota</taxon>
        <taxon>Agaricomycotina</taxon>
        <taxon>Agaricomycetes</taxon>
        <taxon>Polyporales</taxon>
        <taxon>Gelatoporiaceae</taxon>
        <taxon>Obba</taxon>
    </lineage>
</organism>
<feature type="region of interest" description="Disordered" evidence="1">
    <location>
        <begin position="1"/>
        <end position="92"/>
    </location>
</feature>
<feature type="region of interest" description="Disordered" evidence="1">
    <location>
        <begin position="503"/>
        <end position="556"/>
    </location>
</feature>
<name>A0A8E2AV70_9APHY</name>
<feature type="compositionally biased region" description="Polar residues" evidence="1">
    <location>
        <begin position="33"/>
        <end position="42"/>
    </location>
</feature>
<proteinExistence type="predicted"/>
<keyword evidence="3" id="KW-1185">Reference proteome</keyword>
<evidence type="ECO:0000256" key="1">
    <source>
        <dbReference type="SAM" id="MobiDB-lite"/>
    </source>
</evidence>
<sequence>MTTQSSSTRTPSRTKTPSKPRSSLPRPVFKSLGNETKTNYVTCDSLKTCHVATKEQPTDTLDRSSTDRDRPSALSPQAGHNRARHARRPSIPQSPKVIFRSRRPISGVLFSGSGAATADPVEGSLKCAGQESALETPNNTATSCVFSQPSSPGPSALPVRSGISKSWIVPLKDTIILGSSLLSSGPSLTALHKVDTVTNMRRDSTRMLSSSMHNLRSELSLTKSTASFAALKSTEPSSFSLFQLPVLSTPRTSKARIPSSKAVGILPSSTFDFSLTAKTIHHGVQDEESELAHLREEKEDLQPALGFPADVLEMLCELEDIAGQVTQLPLPICRSPGVPSYTHGDSHIMMYGIPTLPLNIRKVIHDEPLFSKSIPNTSCKTPKSKMVHVEYSSQASSLPTPTGKSVSSTSRIPSAIGQLALSTLPIVPSCKIPARKRAHTMSHTGRVRTASPTTLVTPAPAYVSLPTMPAASAPVLLETPSRACSKVPRLSAGTPKRTTLKSVFRPRQSAPAAPTYTAPCTDASASGRLSDGSSSGPPGAKIEAGGPVKGFEAGLRKRSQSLRNLLKLKP</sequence>
<dbReference type="EMBL" id="KV722552">
    <property type="protein sequence ID" value="OCH85965.1"/>
    <property type="molecule type" value="Genomic_DNA"/>
</dbReference>
<dbReference type="Proteomes" id="UP000250043">
    <property type="component" value="Unassembled WGS sequence"/>
</dbReference>
<feature type="compositionally biased region" description="Low complexity" evidence="1">
    <location>
        <begin position="1"/>
        <end position="23"/>
    </location>
</feature>
<protein>
    <submittedName>
        <fullName evidence="2">Uncharacterized protein</fullName>
    </submittedName>
</protein>
<dbReference type="AlphaFoldDB" id="A0A8E2AV70"/>
<feature type="compositionally biased region" description="Basic and acidic residues" evidence="1">
    <location>
        <begin position="52"/>
        <end position="71"/>
    </location>
</feature>
<evidence type="ECO:0000313" key="2">
    <source>
        <dbReference type="EMBL" id="OCH85965.1"/>
    </source>
</evidence>